<evidence type="ECO:0000313" key="6">
    <source>
        <dbReference type="EMBL" id="MBV7276477.1"/>
    </source>
</evidence>
<reference evidence="6" key="1">
    <citation type="submission" date="2020-12" db="EMBL/GenBank/DDBJ databases">
        <title>Clostridium thailandense sp. nov., a novel acetogenic bacterium isolated from peat land soil in Thailand.</title>
        <authorList>
            <person name="Chaikitkaew S."/>
            <person name="Birkeland N.K."/>
        </authorList>
    </citation>
    <scope>NUCLEOTIDE SEQUENCE</scope>
    <source>
        <strain evidence="6">PL3</strain>
    </source>
</reference>
<evidence type="ECO:0000256" key="2">
    <source>
        <dbReference type="SAM" id="Coils"/>
    </source>
</evidence>
<name>A0A949TW80_9CLOT</name>
<dbReference type="EMBL" id="JAEEGC010000180">
    <property type="protein sequence ID" value="MBV7276477.1"/>
    <property type="molecule type" value="Genomic_DNA"/>
</dbReference>
<evidence type="ECO:0000256" key="3">
    <source>
        <dbReference type="SAM" id="MobiDB-lite"/>
    </source>
</evidence>
<feature type="signal peptide" evidence="4">
    <location>
        <begin position="1"/>
        <end position="27"/>
    </location>
</feature>
<evidence type="ECO:0000256" key="1">
    <source>
        <dbReference type="ARBA" id="ARBA00022729"/>
    </source>
</evidence>
<feature type="domain" description="SbsA Ig-like" evidence="5">
    <location>
        <begin position="276"/>
        <end position="358"/>
    </location>
</feature>
<keyword evidence="7" id="KW-1185">Reference proteome</keyword>
<keyword evidence="1 4" id="KW-0732">Signal</keyword>
<feature type="compositionally biased region" description="Low complexity" evidence="3">
    <location>
        <begin position="116"/>
        <end position="159"/>
    </location>
</feature>
<organism evidence="6 7">
    <name type="scientific">Clostridium thailandense</name>
    <dbReference type="NCBI Taxonomy" id="2794346"/>
    <lineage>
        <taxon>Bacteria</taxon>
        <taxon>Bacillati</taxon>
        <taxon>Bacillota</taxon>
        <taxon>Clostridia</taxon>
        <taxon>Eubacteriales</taxon>
        <taxon>Clostridiaceae</taxon>
        <taxon>Clostridium</taxon>
    </lineage>
</organism>
<keyword evidence="2" id="KW-0175">Coiled coil</keyword>
<dbReference type="Pfam" id="PF13205">
    <property type="entry name" value="Big_5"/>
    <property type="match status" value="1"/>
</dbReference>
<feature type="compositionally biased region" description="Polar residues" evidence="3">
    <location>
        <begin position="90"/>
        <end position="115"/>
    </location>
</feature>
<feature type="chain" id="PRO_5036730885" evidence="4">
    <location>
        <begin position="28"/>
        <end position="361"/>
    </location>
</feature>
<dbReference type="AlphaFoldDB" id="A0A949TW80"/>
<dbReference type="RefSeq" id="WP_218323559.1">
    <property type="nucleotide sequence ID" value="NZ_JAEEGC010000180.1"/>
</dbReference>
<proteinExistence type="predicted"/>
<accession>A0A949TW80</accession>
<evidence type="ECO:0000259" key="5">
    <source>
        <dbReference type="Pfam" id="PF13205"/>
    </source>
</evidence>
<feature type="region of interest" description="Disordered" evidence="3">
    <location>
        <begin position="35"/>
        <end position="59"/>
    </location>
</feature>
<feature type="region of interest" description="Disordered" evidence="3">
    <location>
        <begin position="90"/>
        <end position="178"/>
    </location>
</feature>
<evidence type="ECO:0000256" key="4">
    <source>
        <dbReference type="SAM" id="SignalP"/>
    </source>
</evidence>
<feature type="compositionally biased region" description="Polar residues" evidence="3">
    <location>
        <begin position="164"/>
        <end position="173"/>
    </location>
</feature>
<dbReference type="Proteomes" id="UP000694308">
    <property type="component" value="Unassembled WGS sequence"/>
</dbReference>
<protein>
    <submittedName>
        <fullName evidence="6">Ig-like domain-containing protein</fullName>
    </submittedName>
</protein>
<feature type="coiled-coil region" evidence="2">
    <location>
        <begin position="226"/>
        <end position="268"/>
    </location>
</feature>
<evidence type="ECO:0000313" key="7">
    <source>
        <dbReference type="Proteomes" id="UP000694308"/>
    </source>
</evidence>
<comment type="caution">
    <text evidence="6">The sequence shown here is derived from an EMBL/GenBank/DDBJ whole genome shotgun (WGS) entry which is preliminary data.</text>
</comment>
<dbReference type="InterPro" id="IPR032812">
    <property type="entry name" value="SbsA_Ig"/>
</dbReference>
<gene>
    <name evidence="6" type="ORF">I6U48_26735</name>
</gene>
<feature type="compositionally biased region" description="Polar residues" evidence="3">
    <location>
        <begin position="35"/>
        <end position="53"/>
    </location>
</feature>
<sequence length="361" mass="39388">MKKRNLKLIVLTITIATFLSSNITVFAKSNQLGKNEVTSNQKESTSQKGNSGQKNEKSKKEILIISHRLDSIEISLKGILKKLNAYTNGTATTDQGSDGTQTSTDITSSDGTQTGTDITSSDGIQTSTDTTSSDGTQTGTDTQISTTTETTADASTSGEIAENPDTTNTTLNGDTEDLSDDFENEYNEEDAGVYNSFYGKLNAVNNRLNTVEGQISRINSSDSADLTQLNDRISKLREQVKAAMDTLINTQNQNVKKIEEQSNKKKMEDQKISLDKKTWKIHFTKALNEDTVNSKNIMIVDSSNNVVDVDISYDKANQNVVIQANDSFKKGETYTILIGDGVQSVDGKNLSRPVVKSFIVN</sequence>